<comment type="similarity">
    <text evidence="2">Belongs to the mitochondrial carrier (TC 2.A.29) family.</text>
</comment>
<dbReference type="AlphaFoldDB" id="A0A067P3S7"/>
<dbReference type="STRING" id="1137138.A0A067P3S7"/>
<dbReference type="HOGENOM" id="CLU_057753_0_0_1"/>
<dbReference type="PANTHER" id="PTHR45624">
    <property type="entry name" value="MITOCHONDRIAL BASIC AMINO ACIDS TRANSPORTER-RELATED"/>
    <property type="match status" value="1"/>
</dbReference>
<evidence type="ECO:0000256" key="7">
    <source>
        <dbReference type="ARBA" id="ARBA00023128"/>
    </source>
</evidence>
<comment type="subcellular location">
    <subcellularLocation>
        <location evidence="1">Mitochondrion membrane</location>
        <topology evidence="1">Multi-pass membrane protein</topology>
    </subcellularLocation>
</comment>
<dbReference type="InterPro" id="IPR050567">
    <property type="entry name" value="Mitochondrial_Carrier"/>
</dbReference>
<name>A0A067P3S7_PLEO1</name>
<keyword evidence="3" id="KW-0813">Transport</keyword>
<evidence type="ECO:0000256" key="6">
    <source>
        <dbReference type="ARBA" id="ARBA00022989"/>
    </source>
</evidence>
<accession>A0A067P3S7</accession>
<evidence type="ECO:0000256" key="5">
    <source>
        <dbReference type="ARBA" id="ARBA00022737"/>
    </source>
</evidence>
<dbReference type="OrthoDB" id="3364892at2759"/>
<keyword evidence="4" id="KW-0812">Transmembrane</keyword>
<evidence type="ECO:0000313" key="9">
    <source>
        <dbReference type="EMBL" id="KDQ33875.1"/>
    </source>
</evidence>
<dbReference type="Proteomes" id="UP000027073">
    <property type="component" value="Unassembled WGS sequence"/>
</dbReference>
<dbReference type="GO" id="GO:0000064">
    <property type="term" value="F:L-ornithine transmembrane transporter activity"/>
    <property type="evidence" value="ECO:0007669"/>
    <property type="project" value="TreeGrafter"/>
</dbReference>
<keyword evidence="7" id="KW-0496">Mitochondrion</keyword>
<dbReference type="VEuPathDB" id="FungiDB:PLEOSDRAFT_1087963"/>
<dbReference type="InterPro" id="IPR023395">
    <property type="entry name" value="MCP_dom_sf"/>
</dbReference>
<evidence type="ECO:0000313" key="10">
    <source>
        <dbReference type="Proteomes" id="UP000027073"/>
    </source>
</evidence>
<evidence type="ECO:0000256" key="4">
    <source>
        <dbReference type="ARBA" id="ARBA00022692"/>
    </source>
</evidence>
<dbReference type="PANTHER" id="PTHR45624:SF52">
    <property type="entry name" value="MITOCHONDRIAL CARRIER"/>
    <property type="match status" value="1"/>
</dbReference>
<dbReference type="GO" id="GO:0031966">
    <property type="term" value="C:mitochondrial membrane"/>
    <property type="evidence" value="ECO:0007669"/>
    <property type="project" value="UniProtKB-SubCell"/>
</dbReference>
<dbReference type="EMBL" id="KL198004">
    <property type="protein sequence ID" value="KDQ33875.1"/>
    <property type="molecule type" value="Genomic_DNA"/>
</dbReference>
<evidence type="ECO:0000256" key="8">
    <source>
        <dbReference type="ARBA" id="ARBA00023136"/>
    </source>
</evidence>
<dbReference type="GO" id="GO:1990575">
    <property type="term" value="P:mitochondrial L-ornithine transmembrane transport"/>
    <property type="evidence" value="ECO:0007669"/>
    <property type="project" value="TreeGrafter"/>
</dbReference>
<evidence type="ECO:0000256" key="3">
    <source>
        <dbReference type="ARBA" id="ARBA00022448"/>
    </source>
</evidence>
<keyword evidence="5" id="KW-0677">Repeat</keyword>
<sequence>MIATISTDHEDTSSKDRIGNVYAALARTATRSLALYFSRPVRLFRPSKVSGWHSLKGLALQHGSSLNLGYIRLLVKDHGIMVIPKHFVPPMVVNALLGAVLWSTYSEASAVLSPYLNTHPTTLAATAGAISGATQALIAAPAENVRLVIEGGAGGHGWSHAWKEVFRGTQVVGHTKRRQIEDIRQVRYWMKEVGDMAGRGWDGWGWGCVKDACGFAAFFTMFEITRRTATQVENKSRDFAARWDDISDKPRASFVHHIPRILHGVTLVTGGALAGLAYEYVSRPFDAARKAVKIEGVIHPGERYSPWQALIRKFRDDGLPYFFRDPAASHFEHNSGTHHKYKRLASMLRILGRVGPWGVGFLVWEAYGPSITS</sequence>
<gene>
    <name evidence="9" type="ORF">PLEOSDRAFT_1087963</name>
</gene>
<proteinExistence type="inferred from homology"/>
<dbReference type="Gene3D" id="1.50.40.10">
    <property type="entry name" value="Mitochondrial carrier domain"/>
    <property type="match status" value="1"/>
</dbReference>
<keyword evidence="8" id="KW-0472">Membrane</keyword>
<dbReference type="InParanoid" id="A0A067P3S7"/>
<organism evidence="9 10">
    <name type="scientific">Pleurotus ostreatus (strain PC15)</name>
    <name type="common">Oyster mushroom</name>
    <dbReference type="NCBI Taxonomy" id="1137138"/>
    <lineage>
        <taxon>Eukaryota</taxon>
        <taxon>Fungi</taxon>
        <taxon>Dikarya</taxon>
        <taxon>Basidiomycota</taxon>
        <taxon>Agaricomycotina</taxon>
        <taxon>Agaricomycetes</taxon>
        <taxon>Agaricomycetidae</taxon>
        <taxon>Agaricales</taxon>
        <taxon>Pleurotineae</taxon>
        <taxon>Pleurotaceae</taxon>
        <taxon>Pleurotus</taxon>
    </lineage>
</organism>
<reference evidence="10" key="1">
    <citation type="journal article" date="2014" name="Proc. Natl. Acad. Sci. U.S.A.">
        <title>Extensive sampling of basidiomycete genomes demonstrates inadequacy of the white-rot/brown-rot paradigm for wood decay fungi.</title>
        <authorList>
            <person name="Riley R."/>
            <person name="Salamov A.A."/>
            <person name="Brown D.W."/>
            <person name="Nagy L.G."/>
            <person name="Floudas D."/>
            <person name="Held B.W."/>
            <person name="Levasseur A."/>
            <person name="Lombard V."/>
            <person name="Morin E."/>
            <person name="Otillar R."/>
            <person name="Lindquist E.A."/>
            <person name="Sun H."/>
            <person name="LaButti K.M."/>
            <person name="Schmutz J."/>
            <person name="Jabbour D."/>
            <person name="Luo H."/>
            <person name="Baker S.E."/>
            <person name="Pisabarro A.G."/>
            <person name="Walton J.D."/>
            <person name="Blanchette R.A."/>
            <person name="Henrissat B."/>
            <person name="Martin F."/>
            <person name="Cullen D."/>
            <person name="Hibbett D.S."/>
            <person name="Grigoriev I.V."/>
        </authorList>
    </citation>
    <scope>NUCLEOTIDE SEQUENCE [LARGE SCALE GENOMIC DNA]</scope>
    <source>
        <strain evidence="10">PC15</strain>
    </source>
</reference>
<keyword evidence="6" id="KW-1133">Transmembrane helix</keyword>
<evidence type="ECO:0000256" key="2">
    <source>
        <dbReference type="ARBA" id="ARBA00006375"/>
    </source>
</evidence>
<evidence type="ECO:0000256" key="1">
    <source>
        <dbReference type="ARBA" id="ARBA00004225"/>
    </source>
</evidence>
<evidence type="ECO:0008006" key="11">
    <source>
        <dbReference type="Google" id="ProtNLM"/>
    </source>
</evidence>
<dbReference type="SUPFAM" id="SSF103506">
    <property type="entry name" value="Mitochondrial carrier"/>
    <property type="match status" value="1"/>
</dbReference>
<protein>
    <recommendedName>
        <fullName evidence="11">Mitochondrial carrier protein</fullName>
    </recommendedName>
</protein>